<protein>
    <submittedName>
        <fullName evidence="1">Uncharacterized protein</fullName>
    </submittedName>
</protein>
<sequence length="168" mass="18902">MSQGKCCVHPHPSLHLAKPHKAALVSLRRHWPLISQHSLMWVIANIGQGRRPCGNVREYKLSLLSASSCLHACFHHRLPHRAAAAHPQTSSEHQPHVTLIDSRTNVSPVRTLVMRNSNPSSPLPHRPRRSSKCLAFQLANSKRAKQRRMNRIRFGPTWGKASDRGVLP</sequence>
<proteinExistence type="predicted"/>
<gene>
    <name evidence="1" type="ORF">XELAEV_18006922mg</name>
</gene>
<evidence type="ECO:0000313" key="2">
    <source>
        <dbReference type="Proteomes" id="UP000694892"/>
    </source>
</evidence>
<dbReference type="EMBL" id="CM004466">
    <property type="protein sequence ID" value="OCU01136.1"/>
    <property type="molecule type" value="Genomic_DNA"/>
</dbReference>
<accession>A0A974I4I7</accession>
<dbReference type="Proteomes" id="UP000694892">
    <property type="component" value="Chromosome 1L"/>
</dbReference>
<evidence type="ECO:0000313" key="1">
    <source>
        <dbReference type="EMBL" id="OCU01136.1"/>
    </source>
</evidence>
<reference evidence="2" key="1">
    <citation type="journal article" date="2016" name="Nature">
        <title>Genome evolution in the allotetraploid frog Xenopus laevis.</title>
        <authorList>
            <person name="Session A.M."/>
            <person name="Uno Y."/>
            <person name="Kwon T."/>
            <person name="Chapman J.A."/>
            <person name="Toyoda A."/>
            <person name="Takahashi S."/>
            <person name="Fukui A."/>
            <person name="Hikosaka A."/>
            <person name="Suzuki A."/>
            <person name="Kondo M."/>
            <person name="van Heeringen S.J."/>
            <person name="Quigley I."/>
            <person name="Heinz S."/>
            <person name="Ogino H."/>
            <person name="Ochi H."/>
            <person name="Hellsten U."/>
            <person name="Lyons J.B."/>
            <person name="Simakov O."/>
            <person name="Putnam N."/>
            <person name="Stites J."/>
            <person name="Kuroki Y."/>
            <person name="Tanaka T."/>
            <person name="Michiue T."/>
            <person name="Watanabe M."/>
            <person name="Bogdanovic O."/>
            <person name="Lister R."/>
            <person name="Georgiou G."/>
            <person name="Paranjpe S.S."/>
            <person name="van Kruijsbergen I."/>
            <person name="Shu S."/>
            <person name="Carlson J."/>
            <person name="Kinoshita T."/>
            <person name="Ohta Y."/>
            <person name="Mawaribuchi S."/>
            <person name="Jenkins J."/>
            <person name="Grimwood J."/>
            <person name="Schmutz J."/>
            <person name="Mitros T."/>
            <person name="Mozaffari S.V."/>
            <person name="Suzuki Y."/>
            <person name="Haramoto Y."/>
            <person name="Yamamoto T.S."/>
            <person name="Takagi C."/>
            <person name="Heald R."/>
            <person name="Miller K."/>
            <person name="Haudenschild C."/>
            <person name="Kitzman J."/>
            <person name="Nakayama T."/>
            <person name="Izutsu Y."/>
            <person name="Robert J."/>
            <person name="Fortriede J."/>
            <person name="Burns K."/>
            <person name="Lotay V."/>
            <person name="Karimi K."/>
            <person name="Yasuoka Y."/>
            <person name="Dichmann D.S."/>
            <person name="Flajnik M.F."/>
            <person name="Houston D.W."/>
            <person name="Shendure J."/>
            <person name="DuPasquier L."/>
            <person name="Vize P.D."/>
            <person name="Zorn A.M."/>
            <person name="Ito M."/>
            <person name="Marcotte E.M."/>
            <person name="Wallingford J.B."/>
            <person name="Ito Y."/>
            <person name="Asashima M."/>
            <person name="Ueno N."/>
            <person name="Matsuda Y."/>
            <person name="Veenstra G.J."/>
            <person name="Fujiyama A."/>
            <person name="Harland R.M."/>
            <person name="Taira M."/>
            <person name="Rokhsar D.S."/>
        </authorList>
    </citation>
    <scope>NUCLEOTIDE SEQUENCE [LARGE SCALE GENOMIC DNA]</scope>
    <source>
        <strain evidence="2">J</strain>
    </source>
</reference>
<dbReference type="AlphaFoldDB" id="A0A974I4I7"/>
<organism evidence="1 2">
    <name type="scientific">Xenopus laevis</name>
    <name type="common">African clawed frog</name>
    <dbReference type="NCBI Taxonomy" id="8355"/>
    <lineage>
        <taxon>Eukaryota</taxon>
        <taxon>Metazoa</taxon>
        <taxon>Chordata</taxon>
        <taxon>Craniata</taxon>
        <taxon>Vertebrata</taxon>
        <taxon>Euteleostomi</taxon>
        <taxon>Amphibia</taxon>
        <taxon>Batrachia</taxon>
        <taxon>Anura</taxon>
        <taxon>Pipoidea</taxon>
        <taxon>Pipidae</taxon>
        <taxon>Xenopodinae</taxon>
        <taxon>Xenopus</taxon>
        <taxon>Xenopus</taxon>
    </lineage>
</organism>
<name>A0A974I4I7_XENLA</name>